<evidence type="ECO:0000313" key="2">
    <source>
        <dbReference type="Proteomes" id="UP000682802"/>
    </source>
</evidence>
<dbReference type="InterPro" id="IPR002763">
    <property type="entry name" value="DUF72"/>
</dbReference>
<accession>A0ABX8GVE3</accession>
<dbReference type="Pfam" id="PF01904">
    <property type="entry name" value="DUF72"/>
    <property type="match status" value="1"/>
</dbReference>
<dbReference type="EMBL" id="CP076128">
    <property type="protein sequence ID" value="QWG07560.1"/>
    <property type="molecule type" value="Genomic_DNA"/>
</dbReference>
<keyword evidence="2" id="KW-1185">Reference proteome</keyword>
<dbReference type="Proteomes" id="UP000682802">
    <property type="component" value="Chromosome 1"/>
</dbReference>
<dbReference type="PANTHER" id="PTHR30348">
    <property type="entry name" value="UNCHARACTERIZED PROTEIN YECE"/>
    <property type="match status" value="1"/>
</dbReference>
<dbReference type="Gene3D" id="3.20.20.410">
    <property type="entry name" value="Protein of unknown function UPF0759"/>
    <property type="match status" value="1"/>
</dbReference>
<gene>
    <name evidence="1" type="ORF">KM029_01080</name>
</gene>
<dbReference type="PANTHER" id="PTHR30348:SF9">
    <property type="entry name" value="UPF0759 PROTEIN YECE"/>
    <property type="match status" value="1"/>
</dbReference>
<protein>
    <submittedName>
        <fullName evidence="1">DUF72 domain-containing protein</fullName>
    </submittedName>
</protein>
<dbReference type="SUPFAM" id="SSF117396">
    <property type="entry name" value="TM1631-like"/>
    <property type="match status" value="1"/>
</dbReference>
<dbReference type="InterPro" id="IPR036520">
    <property type="entry name" value="UPF0759_sf"/>
</dbReference>
<dbReference type="RefSeq" id="WP_158631119.1">
    <property type="nucleotide sequence ID" value="NZ_CP076128.1"/>
</dbReference>
<organism evidence="1 2">
    <name type="scientific">Flammeovirga kamogawensis</name>
    <dbReference type="NCBI Taxonomy" id="373891"/>
    <lineage>
        <taxon>Bacteria</taxon>
        <taxon>Pseudomonadati</taxon>
        <taxon>Bacteroidota</taxon>
        <taxon>Cytophagia</taxon>
        <taxon>Cytophagales</taxon>
        <taxon>Flammeovirgaceae</taxon>
        <taxon>Flammeovirga</taxon>
    </lineage>
</organism>
<reference evidence="1 2" key="1">
    <citation type="submission" date="2021-05" db="EMBL/GenBank/DDBJ databases">
        <title>Comparative genomic studies on the polysaccharide-degrading batcterial strains of the Flammeovirga genus.</title>
        <authorList>
            <person name="Zewei F."/>
            <person name="Zheng Z."/>
            <person name="Yu L."/>
            <person name="Ruyue G."/>
            <person name="Yanhong M."/>
            <person name="Yuanyuan C."/>
            <person name="Jingyan G."/>
            <person name="Wenjun H."/>
        </authorList>
    </citation>
    <scope>NUCLEOTIDE SEQUENCE [LARGE SCALE GENOMIC DNA]</scope>
    <source>
        <strain evidence="1 2">YS10</strain>
    </source>
</reference>
<proteinExistence type="predicted"/>
<sequence length="303" mass="35522">MDFGRLKDISKVDFSLPEEDQYSKLMFRNHPNFVNSFTFRLGAPAWSCADWKGKIYPDKAQAPTFLHYYAQHFDTIELNSTHYGIPKESTLIKWRSTVGDNFRFSPKFLQSVSHRKRLKNSKDDVLEFTDQMLALGDNLGYSWVQLPPDFTTKEASTLFQFLDLFPKNYKLGVELRHSSWFTDEVMLNALSETLTDKGYALVITDVAGRRDVLHMRITTPVLMVRFVGNELHETDFKRVNDWRERIASFKRQGLQEVYFFGHQPEDILCPELGNYIGKDFTKHRISDFTYPIIREKLEQQSLF</sequence>
<name>A0ABX8GVE3_9BACT</name>
<evidence type="ECO:0000313" key="1">
    <source>
        <dbReference type="EMBL" id="QWG07560.1"/>
    </source>
</evidence>